<evidence type="ECO:0000256" key="2">
    <source>
        <dbReference type="SAM" id="Phobius"/>
    </source>
</evidence>
<organism evidence="4 5">
    <name type="scientific">Mytilus edulis</name>
    <name type="common">Blue mussel</name>
    <dbReference type="NCBI Taxonomy" id="6550"/>
    <lineage>
        <taxon>Eukaryota</taxon>
        <taxon>Metazoa</taxon>
        <taxon>Spiralia</taxon>
        <taxon>Lophotrochozoa</taxon>
        <taxon>Mollusca</taxon>
        <taxon>Bivalvia</taxon>
        <taxon>Autobranchia</taxon>
        <taxon>Pteriomorphia</taxon>
        <taxon>Mytilida</taxon>
        <taxon>Mytiloidea</taxon>
        <taxon>Mytilidae</taxon>
        <taxon>Mytilinae</taxon>
        <taxon>Mytilus</taxon>
    </lineage>
</organism>
<dbReference type="Pfam" id="PF01477">
    <property type="entry name" value="PLAT"/>
    <property type="match status" value="1"/>
</dbReference>
<dbReference type="PROSITE" id="PS50095">
    <property type="entry name" value="PLAT"/>
    <property type="match status" value="1"/>
</dbReference>
<reference evidence="4" key="1">
    <citation type="submission" date="2021-03" db="EMBL/GenBank/DDBJ databases">
        <authorList>
            <person name="Bekaert M."/>
        </authorList>
    </citation>
    <scope>NUCLEOTIDE SEQUENCE</scope>
</reference>
<sequence>MYSSSKAFEGNKGLLEKLVKLTSNETYPKYEDYISTCQGMLRVLNNALEAILPKTSVDTPKTLDIYTIMSDISSRQELSEPNDADLTPAERAFIASQVAMKNALDADIKNDDVQNEVHVLLDSISYLGHVLQMLNYRKQMPVYVQNGHINSTEDKKLIGELIQKGFQLNEVNLSFVESNSKSTQEQAIQVTLYDHTPFSWDEESNFISSKTVTVSVGEGNTTNSAIPSKIKLQNSGLVPIRKIIKVAIPVDKNETTSQMLVYKMYWKTPADSLIISINSPINHLNHTIYIRKTEPPTEDECDWKKVIESSDWLSTSEIKVILDGGFYTAPTNVYVGVLVQKEKSSTATSTRRRRSLSTTIVEYGIIGATVGCRVWNTVKQKWDKTSCQLSSASTINETVCECSNPPGNSFATTFYVPPNTIDFGSVFEKFDLKNNAAVFATVVSLVLFYILLCVWTFRQDKKDHTRWALSYLSDNGPYDDYLYILTVFTGLHRHAGTKSRIGFMIIDGKPKKSYFYEPDVRLLDDETHRGFDVGSIRKFVMSVPKPVNDPTVLKIWHDNSGPGNSASWYLNKIILEDVQTGGRYLFICDQWLSLDHDDGCIECAIPVSDKLDKHKFSFLFNEQTRQNTTDNHLWLSVAIRPEDSNFTRLERLACCLTLLFLTMISKVPNLVQKNEKKTFTNTKDNQVMTLKSDEGDINVDVTDDSEFSLPFWCRYVAWGVVTLAVFTSGFFLILYSMEWGKTKSEEWLLCFFMSFIESILLVDPLKIILMSVIFSWIVKSYKETTVKYNREKLLLETKRRAASPLSYLLDVFKATQAPLKSQTVARLKEKRAAPKNARNIH</sequence>
<proteinExistence type="predicted"/>
<dbReference type="PANTHER" id="PTHR10877:SF194">
    <property type="entry name" value="LOCATION OF VULVA DEFECTIVE 1"/>
    <property type="match status" value="1"/>
</dbReference>
<comment type="caution">
    <text evidence="4">The sequence shown here is derived from an EMBL/GenBank/DDBJ whole genome shotgun (WGS) entry which is preliminary data.</text>
</comment>
<keyword evidence="2" id="KW-0472">Membrane</keyword>
<feature type="transmembrane region" description="Helical" evidence="2">
    <location>
        <begin position="436"/>
        <end position="457"/>
    </location>
</feature>
<dbReference type="GO" id="GO:0050982">
    <property type="term" value="P:detection of mechanical stimulus"/>
    <property type="evidence" value="ECO:0007669"/>
    <property type="project" value="TreeGrafter"/>
</dbReference>
<name>A0A8S3V0F1_MYTED</name>
<dbReference type="GO" id="GO:0016020">
    <property type="term" value="C:membrane"/>
    <property type="evidence" value="ECO:0007669"/>
    <property type="project" value="TreeGrafter"/>
</dbReference>
<dbReference type="Gene3D" id="2.60.60.20">
    <property type="entry name" value="PLAT/LH2 domain"/>
    <property type="match status" value="1"/>
</dbReference>
<comment type="caution">
    <text evidence="1">Lacks conserved residue(s) required for the propagation of feature annotation.</text>
</comment>
<feature type="transmembrane region" description="Helical" evidence="2">
    <location>
        <begin position="747"/>
        <end position="777"/>
    </location>
</feature>
<accession>A0A8S3V0F1</accession>
<keyword evidence="5" id="KW-1185">Reference proteome</keyword>
<keyword evidence="2" id="KW-1133">Transmembrane helix</keyword>
<dbReference type="EMBL" id="CAJPWZ010003097">
    <property type="protein sequence ID" value="CAG2251686.1"/>
    <property type="molecule type" value="Genomic_DNA"/>
</dbReference>
<evidence type="ECO:0000313" key="5">
    <source>
        <dbReference type="Proteomes" id="UP000683360"/>
    </source>
</evidence>
<evidence type="ECO:0000259" key="3">
    <source>
        <dbReference type="PROSITE" id="PS50095"/>
    </source>
</evidence>
<dbReference type="PANTHER" id="PTHR10877">
    <property type="entry name" value="POLYCYSTIN FAMILY MEMBER"/>
    <property type="match status" value="1"/>
</dbReference>
<feature type="domain" description="PLAT" evidence="3">
    <location>
        <begin position="481"/>
        <end position="606"/>
    </location>
</feature>
<gene>
    <name evidence="4" type="ORF">MEDL_63406</name>
</gene>
<dbReference type="OrthoDB" id="10039908at2759"/>
<feature type="transmembrane region" description="Helical" evidence="2">
    <location>
        <begin position="715"/>
        <end position="735"/>
    </location>
</feature>
<evidence type="ECO:0000313" key="4">
    <source>
        <dbReference type="EMBL" id="CAG2251686.1"/>
    </source>
</evidence>
<dbReference type="SUPFAM" id="SSF49723">
    <property type="entry name" value="Lipase/lipooxygenase domain (PLAT/LH2 domain)"/>
    <property type="match status" value="1"/>
</dbReference>
<dbReference type="InterPro" id="IPR051223">
    <property type="entry name" value="Polycystin"/>
</dbReference>
<dbReference type="GO" id="GO:0005262">
    <property type="term" value="F:calcium channel activity"/>
    <property type="evidence" value="ECO:0007669"/>
    <property type="project" value="TreeGrafter"/>
</dbReference>
<evidence type="ECO:0000256" key="1">
    <source>
        <dbReference type="PROSITE-ProRule" id="PRU00152"/>
    </source>
</evidence>
<dbReference type="AlphaFoldDB" id="A0A8S3V0F1"/>
<dbReference type="InterPro" id="IPR036392">
    <property type="entry name" value="PLAT/LH2_dom_sf"/>
</dbReference>
<protein>
    <submittedName>
        <fullName evidence="4">PKD1L2</fullName>
    </submittedName>
</protein>
<dbReference type="Proteomes" id="UP000683360">
    <property type="component" value="Unassembled WGS sequence"/>
</dbReference>
<keyword evidence="2" id="KW-0812">Transmembrane</keyword>
<dbReference type="InterPro" id="IPR001024">
    <property type="entry name" value="PLAT/LH2_dom"/>
</dbReference>